<sequence>MNAQYRRLLDDLFTNAERDVRLARAVGDRAGKAKAQARLETLRAALEIYAACHVHAHGERPWPREVAP</sequence>
<name>A0A7X1TRW1_9DEIO</name>
<evidence type="ECO:0000313" key="1">
    <source>
        <dbReference type="EMBL" id="MPY67165.1"/>
    </source>
</evidence>
<reference evidence="1 2" key="1">
    <citation type="submission" date="2019-10" db="EMBL/GenBank/DDBJ databases">
        <title>Deinococcus sp. isolated from soil.</title>
        <authorList>
            <person name="Li Y."/>
            <person name="Wang J."/>
        </authorList>
    </citation>
    <scope>NUCLEOTIDE SEQUENCE [LARGE SCALE GENOMIC DNA]</scope>
    <source>
        <strain evidence="1 2">SDU3-2</strain>
    </source>
</reference>
<gene>
    <name evidence="1" type="ORF">F8S09_10740</name>
</gene>
<keyword evidence="2" id="KW-1185">Reference proteome</keyword>
<dbReference type="EMBL" id="WBSL01000004">
    <property type="protein sequence ID" value="MPY67165.1"/>
    <property type="molecule type" value="Genomic_DNA"/>
</dbReference>
<accession>A0A7X1TRW1</accession>
<protein>
    <submittedName>
        <fullName evidence="1">Uncharacterized protein</fullName>
    </submittedName>
</protein>
<comment type="caution">
    <text evidence="1">The sequence shown here is derived from an EMBL/GenBank/DDBJ whole genome shotgun (WGS) entry which is preliminary data.</text>
</comment>
<proteinExistence type="predicted"/>
<dbReference type="AlphaFoldDB" id="A0A7X1TRW1"/>
<organism evidence="1 2">
    <name type="scientific">Deinococcus terrestris</name>
    <dbReference type="NCBI Taxonomy" id="2651870"/>
    <lineage>
        <taxon>Bacteria</taxon>
        <taxon>Thermotogati</taxon>
        <taxon>Deinococcota</taxon>
        <taxon>Deinococci</taxon>
        <taxon>Deinococcales</taxon>
        <taxon>Deinococcaceae</taxon>
        <taxon>Deinococcus</taxon>
    </lineage>
</organism>
<evidence type="ECO:0000313" key="2">
    <source>
        <dbReference type="Proteomes" id="UP000484842"/>
    </source>
</evidence>
<dbReference type="Proteomes" id="UP000484842">
    <property type="component" value="Unassembled WGS sequence"/>
</dbReference>